<evidence type="ECO:0000313" key="6">
    <source>
        <dbReference type="EMBL" id="SNQ62414.1"/>
    </source>
</evidence>
<feature type="transmembrane region" description="Helical" evidence="5">
    <location>
        <begin position="257"/>
        <end position="280"/>
    </location>
</feature>
<sequence>MLTQFAIVIFQVIIILALAPLLSGMIKKVKAFLQMRKGPGIFQPYYDIAKLLRKDSVVSGNVSWIFHAAPIISFVAVLTAGLIIPVYISNMPFSFAGDLIAVVYLFALARFFIALASLDAGSSFGGMGGSREMFVASLVEPAMMLSIFAIALNVGTTNLSVISGTVSSMGLDAISPYHLLAFVALFIIAIAETGRIPVDNPATHLELTMIHEAMILEYSGKQLAIVELGAMMKQLLVFTLLANIFFPWGIASELSAAGIAISLIVIIIKVAVLGVLMALVETSTAKWRLFRLPNLLSISLMLSFLALISFIIVKGG</sequence>
<keyword evidence="6" id="KW-0456">Lyase</keyword>
<dbReference type="STRING" id="1392998.ANME2D_02723"/>
<dbReference type="InterPro" id="IPR001694">
    <property type="entry name" value="NADH_UbQ_OxRdtase_su1/FPO"/>
</dbReference>
<evidence type="ECO:0000256" key="2">
    <source>
        <dbReference type="ARBA" id="ARBA00022692"/>
    </source>
</evidence>
<name>A0A284VT01_9EURY</name>
<gene>
    <name evidence="6" type="ORF">MNV_700068</name>
</gene>
<dbReference type="GO" id="GO:0016829">
    <property type="term" value="F:lyase activity"/>
    <property type="evidence" value="ECO:0007669"/>
    <property type="project" value="UniProtKB-KW"/>
</dbReference>
<keyword evidence="2 5" id="KW-0812">Transmembrane</keyword>
<feature type="transmembrane region" description="Helical" evidence="5">
    <location>
        <begin position="6"/>
        <end position="26"/>
    </location>
</feature>
<keyword evidence="7" id="KW-1185">Reference proteome</keyword>
<dbReference type="RefSeq" id="WP_096206981.1">
    <property type="nucleotide sequence ID" value="NZ_FZMP01000219.1"/>
</dbReference>
<dbReference type="PANTHER" id="PTHR43359:SF1">
    <property type="entry name" value="FORMATE HYDROGENLYASE SUBUNIT 4-RELATED"/>
    <property type="match status" value="1"/>
</dbReference>
<dbReference type="Proteomes" id="UP000218615">
    <property type="component" value="Unassembled WGS sequence"/>
</dbReference>
<evidence type="ECO:0000313" key="7">
    <source>
        <dbReference type="Proteomes" id="UP000218615"/>
    </source>
</evidence>
<feature type="transmembrane region" description="Helical" evidence="5">
    <location>
        <begin position="292"/>
        <end position="313"/>
    </location>
</feature>
<dbReference type="EMBL" id="FZMP01000219">
    <property type="protein sequence ID" value="SNQ62414.1"/>
    <property type="molecule type" value="Genomic_DNA"/>
</dbReference>
<feature type="transmembrane region" description="Helical" evidence="5">
    <location>
        <begin position="174"/>
        <end position="191"/>
    </location>
</feature>
<feature type="transmembrane region" description="Helical" evidence="5">
    <location>
        <begin position="100"/>
        <end position="121"/>
    </location>
</feature>
<protein>
    <submittedName>
        <fullName evidence="6">Formate hydrogenlyase subunit 4</fullName>
    </submittedName>
</protein>
<reference evidence="7" key="1">
    <citation type="submission" date="2017-06" db="EMBL/GenBank/DDBJ databases">
        <authorList>
            <person name="Cremers G."/>
        </authorList>
    </citation>
    <scope>NUCLEOTIDE SEQUENCE [LARGE SCALE GENOMIC DNA]</scope>
</reference>
<feature type="transmembrane region" description="Helical" evidence="5">
    <location>
        <begin position="235"/>
        <end position="251"/>
    </location>
</feature>
<dbReference type="PANTHER" id="PTHR43359">
    <property type="entry name" value="FORMATE HYDROGENLYASE SUBUNIT 4"/>
    <property type="match status" value="1"/>
</dbReference>
<dbReference type="Pfam" id="PF00146">
    <property type="entry name" value="NADHdh"/>
    <property type="match status" value="1"/>
</dbReference>
<evidence type="ECO:0000256" key="1">
    <source>
        <dbReference type="ARBA" id="ARBA00004141"/>
    </source>
</evidence>
<evidence type="ECO:0000256" key="5">
    <source>
        <dbReference type="SAM" id="Phobius"/>
    </source>
</evidence>
<evidence type="ECO:0000256" key="4">
    <source>
        <dbReference type="ARBA" id="ARBA00023136"/>
    </source>
</evidence>
<feature type="transmembrane region" description="Helical" evidence="5">
    <location>
        <begin position="64"/>
        <end position="88"/>
    </location>
</feature>
<feature type="transmembrane region" description="Helical" evidence="5">
    <location>
        <begin position="133"/>
        <end position="154"/>
    </location>
</feature>
<keyword evidence="4 5" id="KW-0472">Membrane</keyword>
<organism evidence="6 7">
    <name type="scientific">Candidatus Methanoperedens nitratireducens</name>
    <dbReference type="NCBI Taxonomy" id="1392998"/>
    <lineage>
        <taxon>Archaea</taxon>
        <taxon>Methanobacteriati</taxon>
        <taxon>Methanobacteriota</taxon>
        <taxon>Stenosarchaea group</taxon>
        <taxon>Methanomicrobia</taxon>
        <taxon>Methanosarcinales</taxon>
        <taxon>ANME-2 cluster</taxon>
        <taxon>Candidatus Methanoperedentaceae</taxon>
        <taxon>Candidatus Methanoperedens</taxon>
    </lineage>
</organism>
<comment type="subcellular location">
    <subcellularLocation>
        <location evidence="1">Membrane</location>
        <topology evidence="1">Multi-pass membrane protein</topology>
    </subcellularLocation>
</comment>
<dbReference type="OrthoDB" id="15253at2157"/>
<dbReference type="GO" id="GO:0005886">
    <property type="term" value="C:plasma membrane"/>
    <property type="evidence" value="ECO:0007669"/>
    <property type="project" value="TreeGrafter"/>
</dbReference>
<dbReference type="InterPro" id="IPR052561">
    <property type="entry name" value="ComplexI_Subunit1"/>
</dbReference>
<accession>A0A284VT01</accession>
<keyword evidence="3 5" id="KW-1133">Transmembrane helix</keyword>
<dbReference type="AlphaFoldDB" id="A0A284VT01"/>
<proteinExistence type="predicted"/>
<evidence type="ECO:0000256" key="3">
    <source>
        <dbReference type="ARBA" id="ARBA00022989"/>
    </source>
</evidence>